<keyword evidence="3" id="KW-0175">Coiled coil</keyword>
<dbReference type="InterPro" id="IPR000315">
    <property type="entry name" value="Znf_B-box"/>
</dbReference>
<dbReference type="Proteomes" id="UP001150062">
    <property type="component" value="Unassembled WGS sequence"/>
</dbReference>
<dbReference type="Pfam" id="PF00643">
    <property type="entry name" value="zf-B_box"/>
    <property type="match status" value="2"/>
</dbReference>
<dbReference type="EMBL" id="JAOAOG010000049">
    <property type="protein sequence ID" value="KAJ6252098.1"/>
    <property type="molecule type" value="Genomic_DNA"/>
</dbReference>
<dbReference type="InterPro" id="IPR047153">
    <property type="entry name" value="TRIM45/56/19-like"/>
</dbReference>
<reference evidence="7" key="1">
    <citation type="submission" date="2022-08" db="EMBL/GenBank/DDBJ databases">
        <title>Novel sulfate-reducing endosymbionts in the free-living metamonad Anaeramoeba.</title>
        <authorList>
            <person name="Jerlstrom-Hultqvist J."/>
            <person name="Cepicka I."/>
            <person name="Gallot-Lavallee L."/>
            <person name="Salas-Leiva D."/>
            <person name="Curtis B.A."/>
            <person name="Zahonova K."/>
            <person name="Pipaliya S."/>
            <person name="Dacks J."/>
            <person name="Roger A.J."/>
        </authorList>
    </citation>
    <scope>NUCLEOTIDE SEQUENCE</scope>
    <source>
        <strain evidence="7">Schooner1</strain>
    </source>
</reference>
<dbReference type="Pfam" id="PF07534">
    <property type="entry name" value="TLD"/>
    <property type="match status" value="1"/>
</dbReference>
<evidence type="ECO:0000256" key="3">
    <source>
        <dbReference type="SAM" id="Coils"/>
    </source>
</evidence>
<feature type="repeat" description="Filamin" evidence="2">
    <location>
        <begin position="555"/>
        <end position="584"/>
    </location>
</feature>
<evidence type="ECO:0000256" key="1">
    <source>
        <dbReference type="PROSITE-ProRule" id="PRU00024"/>
    </source>
</evidence>
<dbReference type="InterPro" id="IPR017868">
    <property type="entry name" value="Filamin/ABP280_repeat-like"/>
</dbReference>
<dbReference type="PROSITE" id="PS51886">
    <property type="entry name" value="TLDC"/>
    <property type="match status" value="1"/>
</dbReference>
<gene>
    <name evidence="7" type="ORF">M0813_14540</name>
</gene>
<feature type="coiled-coil region" evidence="3">
    <location>
        <begin position="312"/>
        <end position="393"/>
    </location>
</feature>
<dbReference type="InterPro" id="IPR006571">
    <property type="entry name" value="TLDc_dom"/>
</dbReference>
<keyword evidence="1" id="KW-0863">Zinc-finger</keyword>
<dbReference type="PANTHER" id="PTHR25462">
    <property type="entry name" value="BONUS, ISOFORM C-RELATED"/>
    <property type="match status" value="1"/>
</dbReference>
<dbReference type="PROSITE" id="PS50119">
    <property type="entry name" value="ZF_BBOX"/>
    <property type="match status" value="3"/>
</dbReference>
<dbReference type="InterPro" id="IPR013783">
    <property type="entry name" value="Ig-like_fold"/>
</dbReference>
<dbReference type="PANTHER" id="PTHR25462:SF299">
    <property type="entry name" value="E3 UBIQUITIN-PROTEIN LIGASE TRIM56"/>
    <property type="match status" value="1"/>
</dbReference>
<organism evidence="7 8">
    <name type="scientific">Anaeramoeba flamelloides</name>
    <dbReference type="NCBI Taxonomy" id="1746091"/>
    <lineage>
        <taxon>Eukaryota</taxon>
        <taxon>Metamonada</taxon>
        <taxon>Anaeramoebidae</taxon>
        <taxon>Anaeramoeba</taxon>
    </lineage>
</organism>
<keyword evidence="1" id="KW-0862">Zinc</keyword>
<feature type="domain" description="B box-type" evidence="5">
    <location>
        <begin position="103"/>
        <end position="135"/>
    </location>
</feature>
<dbReference type="Gene3D" id="2.60.40.10">
    <property type="entry name" value="Immunoglobulins"/>
    <property type="match status" value="1"/>
</dbReference>
<dbReference type="SMART" id="SM00336">
    <property type="entry name" value="BBOX"/>
    <property type="match status" value="3"/>
</dbReference>
<dbReference type="CDD" id="cd19757">
    <property type="entry name" value="Bbox1"/>
    <property type="match status" value="1"/>
</dbReference>
<protein>
    <recommendedName>
        <fullName evidence="9">B box-type domain-containing protein</fullName>
    </recommendedName>
</protein>
<feature type="domain" description="B box-type" evidence="5">
    <location>
        <begin position="41"/>
        <end position="80"/>
    </location>
</feature>
<evidence type="ECO:0000256" key="4">
    <source>
        <dbReference type="SAM" id="MobiDB-lite"/>
    </source>
</evidence>
<feature type="domain" description="B box-type" evidence="5">
    <location>
        <begin position="273"/>
        <end position="307"/>
    </location>
</feature>
<comment type="caution">
    <text evidence="7">The sequence shown here is derived from an EMBL/GenBank/DDBJ whole genome shotgun (WGS) entry which is preliminary data.</text>
</comment>
<name>A0ABQ8Z5C4_9EUKA</name>
<dbReference type="Pfam" id="PF00630">
    <property type="entry name" value="Filamin"/>
    <property type="match status" value="1"/>
</dbReference>
<evidence type="ECO:0008006" key="9">
    <source>
        <dbReference type="Google" id="ProtNLM"/>
    </source>
</evidence>
<keyword evidence="1" id="KW-0479">Metal-binding</keyword>
<evidence type="ECO:0000313" key="7">
    <source>
        <dbReference type="EMBL" id="KAJ6252098.1"/>
    </source>
</evidence>
<dbReference type="InterPro" id="IPR014756">
    <property type="entry name" value="Ig_E-set"/>
</dbReference>
<dbReference type="Gene3D" id="3.30.160.60">
    <property type="entry name" value="Classic Zinc Finger"/>
    <property type="match status" value="2"/>
</dbReference>
<feature type="region of interest" description="Disordered" evidence="4">
    <location>
        <begin position="1"/>
        <end position="28"/>
    </location>
</feature>
<dbReference type="PROSITE" id="PS50194">
    <property type="entry name" value="FILAMIN_REPEAT"/>
    <property type="match status" value="1"/>
</dbReference>
<keyword evidence="8" id="KW-1185">Reference proteome</keyword>
<evidence type="ECO:0000259" key="6">
    <source>
        <dbReference type="PROSITE" id="PS51886"/>
    </source>
</evidence>
<dbReference type="SUPFAM" id="SSF57845">
    <property type="entry name" value="B-box zinc-binding domain"/>
    <property type="match status" value="2"/>
</dbReference>
<accession>A0ABQ8Z5C4</accession>
<evidence type="ECO:0000313" key="8">
    <source>
        <dbReference type="Proteomes" id="UP001150062"/>
    </source>
</evidence>
<feature type="coiled-coil region" evidence="3">
    <location>
        <begin position="160"/>
        <end position="187"/>
    </location>
</feature>
<dbReference type="CDD" id="cd19756">
    <property type="entry name" value="Bbox2"/>
    <property type="match status" value="2"/>
</dbReference>
<feature type="compositionally biased region" description="Basic residues" evidence="4">
    <location>
        <begin position="1"/>
        <end position="19"/>
    </location>
</feature>
<sequence length="785" mass="93249">MNNQKNHTKPKSKLKMNKQKRQDPQRLKDIRIPVEPLIPECEVCERQKAHFYCTVCKIHYCQNCESQVHTTFLKKKHKEFIFQEPYNPQENSDNNRTEKYPIHQNNKLSIYCKNCQKLICSECSFDHTNHETIAFDQPMDFYKELINEQKKFTKNHFERINEKFLQLNNSEKEMKSKKEKILREISEFYLNQKKLLDVLEQNEIKLANDFFEQISKSMNIEKQTINNSKYSTETLLKQFNKLESNINQSNSFGFFKLFSQMQLTKIQEKPKSEFSRLCNEHKNKAFQYFCIDHKELLCVDCLTLNHRKCNQVFNLKEGYEKIQNELEELIKEINSINDKKEELFQKIQNEKINSLKEKQINIELVKKNYQKLNELTQNQFKKMNEEISIQQNEKYLKLNKQSMKIQKEIDTFNESEMIIIEIEICKKYNNYQQILLNFLKLKKLLPILNKNEKNKLICNSKFNKINIISNDLWDNLKNWKLNLPFDINKTQINLPNEIQLENKLKFTILLKNQFNKTVNAKEFNPKAEIIKSNSNEIITEITKFKEGTNQELIGEYLFEEKGEYQINLTIDNKKIPKSPFNLKVIDQSYFLDESEILQIENNPKFIQILEKWIKEAGCNSNLQRRFNSRTDGWDHQTFHEKCDNKGKSIVLIKLNNKSLFGGFAAIDWDSYGGVKQSEGNKSFLFSLISLDPNLKEPKKMPVYKNKFNEIYCSSNNGPIFGWGGPDLRLGDYNNNQNMKQYTYSNLGYTYKPPFGYEYGSNQAKNFLAGSYENWDISQIEIFCEK</sequence>
<proteinExistence type="predicted"/>
<feature type="domain" description="TLDc" evidence="6">
    <location>
        <begin position="595"/>
        <end position="777"/>
    </location>
</feature>
<dbReference type="SUPFAM" id="SSF81296">
    <property type="entry name" value="E set domains"/>
    <property type="match status" value="1"/>
</dbReference>
<evidence type="ECO:0000256" key="2">
    <source>
        <dbReference type="PROSITE-ProRule" id="PRU00087"/>
    </source>
</evidence>
<evidence type="ECO:0000259" key="5">
    <source>
        <dbReference type="PROSITE" id="PS50119"/>
    </source>
</evidence>